<evidence type="ECO:0000256" key="4">
    <source>
        <dbReference type="ARBA" id="ARBA00022692"/>
    </source>
</evidence>
<sequence>MRFQHTQEQDDNAIIDMTPLIDIVFILLIFFILTASFQQQNTINIDRPQSTTNDSSDVVKLMVTIDKEGEISLDQGPIKLTDLSAYVKAKVSSTGSSSAVIQVDKDVTSGRLITVIDKIRIAGVANVAVATDKI</sequence>
<proteinExistence type="inferred from homology"/>
<keyword evidence="5 8" id="KW-1133">Transmembrane helix</keyword>
<feature type="transmembrane region" description="Helical" evidence="8">
    <location>
        <begin position="20"/>
        <end position="37"/>
    </location>
</feature>
<dbReference type="InterPro" id="IPR003400">
    <property type="entry name" value="ExbD"/>
</dbReference>
<keyword evidence="3" id="KW-1003">Cell membrane</keyword>
<comment type="similarity">
    <text evidence="2 7">Belongs to the ExbD/TolR family.</text>
</comment>
<evidence type="ECO:0000256" key="3">
    <source>
        <dbReference type="ARBA" id="ARBA00022475"/>
    </source>
</evidence>
<protein>
    <submittedName>
        <fullName evidence="9">Biopolymer transporter ExbD</fullName>
    </submittedName>
</protein>
<dbReference type="AlphaFoldDB" id="A0A330LLR1"/>
<dbReference type="Proteomes" id="UP000250163">
    <property type="component" value="Chromosome MORIYA"/>
</dbReference>
<evidence type="ECO:0000256" key="1">
    <source>
        <dbReference type="ARBA" id="ARBA00004162"/>
    </source>
</evidence>
<dbReference type="EMBL" id="LS483250">
    <property type="protein sequence ID" value="SQD77633.1"/>
    <property type="molecule type" value="Genomic_DNA"/>
</dbReference>
<dbReference type="Pfam" id="PF02472">
    <property type="entry name" value="ExbD"/>
    <property type="match status" value="1"/>
</dbReference>
<evidence type="ECO:0000256" key="6">
    <source>
        <dbReference type="ARBA" id="ARBA00023136"/>
    </source>
</evidence>
<comment type="subcellular location">
    <subcellularLocation>
        <location evidence="1">Cell membrane</location>
        <topology evidence="1">Single-pass membrane protein</topology>
    </subcellularLocation>
    <subcellularLocation>
        <location evidence="7">Cell membrane</location>
        <topology evidence="7">Single-pass type II membrane protein</topology>
    </subcellularLocation>
</comment>
<keyword evidence="10" id="KW-1185">Reference proteome</keyword>
<evidence type="ECO:0000256" key="8">
    <source>
        <dbReference type="SAM" id="Phobius"/>
    </source>
</evidence>
<dbReference type="KEGG" id="mya:MORIYA_1155"/>
<evidence type="ECO:0000313" key="9">
    <source>
        <dbReference type="EMBL" id="SQD77633.1"/>
    </source>
</evidence>
<dbReference type="GO" id="GO:0005886">
    <property type="term" value="C:plasma membrane"/>
    <property type="evidence" value="ECO:0007669"/>
    <property type="project" value="UniProtKB-SubCell"/>
</dbReference>
<evidence type="ECO:0000256" key="7">
    <source>
        <dbReference type="RuleBase" id="RU003879"/>
    </source>
</evidence>
<dbReference type="RefSeq" id="WP_112713343.1">
    <property type="nucleotide sequence ID" value="NZ_LS483250.1"/>
</dbReference>
<evidence type="ECO:0000256" key="2">
    <source>
        <dbReference type="ARBA" id="ARBA00005811"/>
    </source>
</evidence>
<gene>
    <name evidence="9" type="ORF">MORIYA_1155</name>
</gene>
<dbReference type="PANTHER" id="PTHR30558">
    <property type="entry name" value="EXBD MEMBRANE COMPONENT OF PMF-DRIVEN MACROMOLECULE IMPORT SYSTEM"/>
    <property type="match status" value="1"/>
</dbReference>
<accession>A0A330LLR1</accession>
<evidence type="ECO:0000256" key="5">
    <source>
        <dbReference type="ARBA" id="ARBA00022989"/>
    </source>
</evidence>
<keyword evidence="4 7" id="KW-0812">Transmembrane</keyword>
<dbReference type="PANTHER" id="PTHR30558:SF3">
    <property type="entry name" value="BIOPOLYMER TRANSPORT PROTEIN EXBD-RELATED"/>
    <property type="match status" value="1"/>
</dbReference>
<dbReference type="GO" id="GO:0015031">
    <property type="term" value="P:protein transport"/>
    <property type="evidence" value="ECO:0007669"/>
    <property type="project" value="UniProtKB-KW"/>
</dbReference>
<keyword evidence="6 8" id="KW-0472">Membrane</keyword>
<keyword evidence="7" id="KW-0653">Protein transport</keyword>
<dbReference type="OrthoDB" id="9793581at2"/>
<dbReference type="GO" id="GO:0022857">
    <property type="term" value="F:transmembrane transporter activity"/>
    <property type="evidence" value="ECO:0007669"/>
    <property type="project" value="InterPro"/>
</dbReference>
<organism evidence="9 10">
    <name type="scientific">Moritella yayanosii</name>
    <dbReference type="NCBI Taxonomy" id="69539"/>
    <lineage>
        <taxon>Bacteria</taxon>
        <taxon>Pseudomonadati</taxon>
        <taxon>Pseudomonadota</taxon>
        <taxon>Gammaproteobacteria</taxon>
        <taxon>Alteromonadales</taxon>
        <taxon>Moritellaceae</taxon>
        <taxon>Moritella</taxon>
    </lineage>
</organism>
<keyword evidence="7" id="KW-0813">Transport</keyword>
<dbReference type="Gene3D" id="3.30.420.270">
    <property type="match status" value="1"/>
</dbReference>
<name>A0A330LLR1_9GAMM</name>
<reference evidence="10" key="1">
    <citation type="submission" date="2018-05" db="EMBL/GenBank/DDBJ databases">
        <authorList>
            <person name="Cea G.-C."/>
            <person name="William W."/>
        </authorList>
    </citation>
    <scope>NUCLEOTIDE SEQUENCE [LARGE SCALE GENOMIC DNA]</scope>
    <source>
        <strain evidence="10">DB21MT 5</strain>
    </source>
</reference>
<evidence type="ECO:0000313" key="10">
    <source>
        <dbReference type="Proteomes" id="UP000250163"/>
    </source>
</evidence>